<dbReference type="GO" id="GO:0008757">
    <property type="term" value="F:S-adenosylmethionine-dependent methyltransferase activity"/>
    <property type="evidence" value="ECO:0007669"/>
    <property type="project" value="InterPro"/>
</dbReference>
<dbReference type="CDD" id="cd02440">
    <property type="entry name" value="AdoMet_MTases"/>
    <property type="match status" value="1"/>
</dbReference>
<dbReference type="Proteomes" id="UP000092695">
    <property type="component" value="Chromosome"/>
</dbReference>
<dbReference type="InterPro" id="IPR029063">
    <property type="entry name" value="SAM-dependent_MTases_sf"/>
</dbReference>
<dbReference type="EMBL" id="CP016268">
    <property type="protein sequence ID" value="ANO50968.1"/>
    <property type="molecule type" value="Genomic_DNA"/>
</dbReference>
<evidence type="ECO:0000313" key="3">
    <source>
        <dbReference type="Proteomes" id="UP000092695"/>
    </source>
</evidence>
<dbReference type="Pfam" id="PF08241">
    <property type="entry name" value="Methyltransf_11"/>
    <property type="match status" value="1"/>
</dbReference>
<sequence length="270" mass="30769">MEKDGSKAAESTLSKRDIHEEWRDNYRTPDNEHFYRMAFSHIVKEFGAPPGAQVMDAGCGSCAKSKHLVDQGLTVLGTDLSQHALDMAGDALRGTRYEQAIELRQANLTAITMDDGAMQYIVCWGVLMHVPDVTTAIAELSRILAPGGRLAISEGNKRSLQSVVLRFLKKVLRRERAEVIDTPAGIENWEETDEGRLMTRQADIPWLVREFDKHGLKLISRRAGQFSEMYWVVPTPVLKKLIHWFNWLWFRVFRWGGPAFGNILVFEKRK</sequence>
<dbReference type="STRING" id="1548547.BA177_06875"/>
<accession>A0A193LES5</accession>
<organism evidence="2 3">
    <name type="scientific">Woeseia oceani</name>
    <dbReference type="NCBI Taxonomy" id="1548547"/>
    <lineage>
        <taxon>Bacteria</taxon>
        <taxon>Pseudomonadati</taxon>
        <taxon>Pseudomonadota</taxon>
        <taxon>Gammaproteobacteria</taxon>
        <taxon>Woeseiales</taxon>
        <taxon>Woeseiaceae</taxon>
        <taxon>Woeseia</taxon>
    </lineage>
</organism>
<dbReference type="OrthoDB" id="323463at2"/>
<dbReference type="AlphaFoldDB" id="A0A193LES5"/>
<dbReference type="Gene3D" id="3.40.50.150">
    <property type="entry name" value="Vaccinia Virus protein VP39"/>
    <property type="match status" value="1"/>
</dbReference>
<dbReference type="SUPFAM" id="SSF53335">
    <property type="entry name" value="S-adenosyl-L-methionine-dependent methyltransferases"/>
    <property type="match status" value="1"/>
</dbReference>
<feature type="domain" description="Methyltransferase type 11" evidence="1">
    <location>
        <begin position="56"/>
        <end position="152"/>
    </location>
</feature>
<dbReference type="PANTHER" id="PTHR43861">
    <property type="entry name" value="TRANS-ACONITATE 2-METHYLTRANSFERASE-RELATED"/>
    <property type="match status" value="1"/>
</dbReference>
<protein>
    <recommendedName>
        <fullName evidence="1">Methyltransferase type 11 domain-containing protein</fullName>
    </recommendedName>
</protein>
<evidence type="ECO:0000313" key="2">
    <source>
        <dbReference type="EMBL" id="ANO50968.1"/>
    </source>
</evidence>
<dbReference type="PANTHER" id="PTHR43861:SF1">
    <property type="entry name" value="TRANS-ACONITATE 2-METHYLTRANSFERASE"/>
    <property type="match status" value="1"/>
</dbReference>
<gene>
    <name evidence="2" type="ORF">BA177_06875</name>
</gene>
<dbReference type="KEGG" id="woc:BA177_06875"/>
<evidence type="ECO:0000259" key="1">
    <source>
        <dbReference type="Pfam" id="PF08241"/>
    </source>
</evidence>
<dbReference type="InterPro" id="IPR013216">
    <property type="entry name" value="Methyltransf_11"/>
</dbReference>
<dbReference type="RefSeq" id="WP_068614607.1">
    <property type="nucleotide sequence ID" value="NZ_CP016268.1"/>
</dbReference>
<keyword evidence="3" id="KW-1185">Reference proteome</keyword>
<name>A0A193LES5_9GAMM</name>
<proteinExistence type="predicted"/>
<reference evidence="2 3" key="1">
    <citation type="submission" date="2016-06" db="EMBL/GenBank/DDBJ databases">
        <title>Complete genome sequence of a deep-branching marine Gamma Proteobacterium Woeseia oceani type strain XK5.</title>
        <authorList>
            <person name="Mu D."/>
            <person name="Du Z."/>
        </authorList>
    </citation>
    <scope>NUCLEOTIDE SEQUENCE [LARGE SCALE GENOMIC DNA]</scope>
    <source>
        <strain evidence="2 3">XK5</strain>
    </source>
</reference>